<organism evidence="1 2">
    <name type="scientific">Aureobasidium pullulans</name>
    <name type="common">Black yeast</name>
    <name type="synonym">Pullularia pullulans</name>
    <dbReference type="NCBI Taxonomy" id="5580"/>
    <lineage>
        <taxon>Eukaryota</taxon>
        <taxon>Fungi</taxon>
        <taxon>Dikarya</taxon>
        <taxon>Ascomycota</taxon>
        <taxon>Pezizomycotina</taxon>
        <taxon>Dothideomycetes</taxon>
        <taxon>Dothideomycetidae</taxon>
        <taxon>Dothideales</taxon>
        <taxon>Saccotheciaceae</taxon>
        <taxon>Aureobasidium</taxon>
    </lineage>
</organism>
<dbReference type="Proteomes" id="UP001341245">
    <property type="component" value="Unassembled WGS sequence"/>
</dbReference>
<name>A0ABR0TT18_AURPU</name>
<protein>
    <submittedName>
        <fullName evidence="1">Uncharacterized protein</fullName>
    </submittedName>
</protein>
<proteinExistence type="predicted"/>
<evidence type="ECO:0000313" key="2">
    <source>
        <dbReference type="Proteomes" id="UP001341245"/>
    </source>
</evidence>
<comment type="caution">
    <text evidence="1">The sequence shown here is derived from an EMBL/GenBank/DDBJ whole genome shotgun (WGS) entry which is preliminary data.</text>
</comment>
<evidence type="ECO:0000313" key="1">
    <source>
        <dbReference type="EMBL" id="KAK6007605.1"/>
    </source>
</evidence>
<accession>A0ABR0TT18</accession>
<keyword evidence="2" id="KW-1185">Reference proteome</keyword>
<reference evidence="1 2" key="1">
    <citation type="submission" date="2023-11" db="EMBL/GenBank/DDBJ databases">
        <title>Draft genome sequence and annotation of the polyextremotolerant black yeast-like fungus Aureobasidium pullulans NRRL 62042.</title>
        <authorList>
            <person name="Dielentheis-Frenken M.R.E."/>
            <person name="Wibberg D."/>
            <person name="Blank L.M."/>
            <person name="Tiso T."/>
        </authorList>
    </citation>
    <scope>NUCLEOTIDE SEQUENCE [LARGE SCALE GENOMIC DNA]</scope>
    <source>
        <strain evidence="1 2">NRRL 62042</strain>
    </source>
</reference>
<sequence length="168" mass="18371">MVSQMLVRYQDWKCKNILVVDANFPEDILYTIDNHWSSPHVIVKSAFGAEIGNTTFHTLTSRIDVVVQNQAIEVKRKSVFSSSYTCALPSLQGATVIFKVSAGQTQGFKLSCLDDKAMPVVRTSGASLGDSMNSIGKLEIAEEYAGRQEVRDEIVVLVLSLTSPNVTG</sequence>
<dbReference type="EMBL" id="JASGXD010000002">
    <property type="protein sequence ID" value="KAK6007605.1"/>
    <property type="molecule type" value="Genomic_DNA"/>
</dbReference>
<gene>
    <name evidence="1" type="ORF">QM012_004419</name>
</gene>